<keyword evidence="3 10" id="KW-0217">Developmental protein</keyword>
<comment type="function">
    <text evidence="10">Ligand for members of the frizzled family of seven transmembrane receptors.</text>
</comment>
<evidence type="ECO:0000256" key="2">
    <source>
        <dbReference type="ARBA" id="ARBA00005683"/>
    </source>
</evidence>
<dbReference type="GO" id="GO:0030182">
    <property type="term" value="P:neuron differentiation"/>
    <property type="evidence" value="ECO:0007669"/>
    <property type="project" value="TreeGrafter"/>
</dbReference>
<keyword evidence="9" id="KW-0449">Lipoprotein</keyword>
<protein>
    <recommendedName>
        <fullName evidence="10">Protein Wnt</fullName>
    </recommendedName>
</protein>
<dbReference type="GO" id="GO:0045165">
    <property type="term" value="P:cell fate commitment"/>
    <property type="evidence" value="ECO:0007669"/>
    <property type="project" value="TreeGrafter"/>
</dbReference>
<dbReference type="Gene3D" id="3.30.2460.20">
    <property type="match status" value="1"/>
</dbReference>
<gene>
    <name evidence="11" type="primary">Wnt</name>
</gene>
<evidence type="ECO:0000256" key="8">
    <source>
        <dbReference type="ARBA" id="ARBA00023180"/>
    </source>
</evidence>
<dbReference type="SMART" id="SM00097">
    <property type="entry name" value="WNT1"/>
    <property type="match status" value="1"/>
</dbReference>
<proteinExistence type="inferred from homology"/>
<dbReference type="GO" id="GO:0005109">
    <property type="term" value="F:frizzled binding"/>
    <property type="evidence" value="ECO:0007669"/>
    <property type="project" value="TreeGrafter"/>
</dbReference>
<reference evidence="11" key="1">
    <citation type="journal article" date="2012" name="Invertebr. Syst.">
        <title>Antarctic Tardigrada: a first step in understanding molecular operational taxonomic units (MOTUs) and biogeography of cryptic meiofauna.</title>
        <authorList>
            <person name="Czechowski P."/>
            <person name="Sands C.J."/>
            <person name="Adams B.J."/>
            <person name="D'Haese C.A."/>
            <person name="Gibson J.A.E."/>
            <person name="McInnes S.J."/>
            <person name="Stevens M.I."/>
            <person name="Gibson J."/>
        </authorList>
    </citation>
    <scope>NUCLEOTIDE SEQUENCE</scope>
</reference>
<dbReference type="GO" id="GO:0005125">
    <property type="term" value="F:cytokine activity"/>
    <property type="evidence" value="ECO:0007669"/>
    <property type="project" value="TreeGrafter"/>
</dbReference>
<keyword evidence="7" id="KW-1015">Disulfide bond</keyword>
<evidence type="ECO:0000256" key="4">
    <source>
        <dbReference type="ARBA" id="ARBA00022525"/>
    </source>
</evidence>
<evidence type="ECO:0000256" key="5">
    <source>
        <dbReference type="ARBA" id="ARBA00022530"/>
    </source>
</evidence>
<dbReference type="InterPro" id="IPR005817">
    <property type="entry name" value="Wnt"/>
</dbReference>
<name>M1FW76_9BILA</name>
<feature type="non-terminal residue" evidence="11">
    <location>
        <position position="1"/>
    </location>
</feature>
<organism evidence="11">
    <name type="scientific">Macrobiotus cf. hufelandi Macro_07_087</name>
    <dbReference type="NCBI Taxonomy" id="1235539"/>
    <lineage>
        <taxon>Eukaryota</taxon>
        <taxon>Metazoa</taxon>
        <taxon>Ecdysozoa</taxon>
        <taxon>Tardigrada</taxon>
        <taxon>Eutardigrada</taxon>
        <taxon>Parachela</taxon>
        <taxon>Macrobiotoidea</taxon>
        <taxon>Macrobiotidae</taxon>
        <taxon>Macrobiotus</taxon>
        <taxon>Macrobiotus hufelandi group</taxon>
    </lineage>
</organism>
<evidence type="ECO:0000256" key="1">
    <source>
        <dbReference type="ARBA" id="ARBA00004498"/>
    </source>
</evidence>
<dbReference type="AlphaFoldDB" id="M1FW76"/>
<dbReference type="PANTHER" id="PTHR12027">
    <property type="entry name" value="WNT RELATED"/>
    <property type="match status" value="1"/>
</dbReference>
<dbReference type="GO" id="GO:0005615">
    <property type="term" value="C:extracellular space"/>
    <property type="evidence" value="ECO:0007669"/>
    <property type="project" value="TreeGrafter"/>
</dbReference>
<evidence type="ECO:0000256" key="6">
    <source>
        <dbReference type="ARBA" id="ARBA00022687"/>
    </source>
</evidence>
<comment type="subcellular location">
    <subcellularLocation>
        <location evidence="1 10">Secreted</location>
        <location evidence="1 10">Extracellular space</location>
        <location evidence="1 10">Extracellular matrix</location>
    </subcellularLocation>
</comment>
<keyword evidence="5" id="KW-0272">Extracellular matrix</keyword>
<keyword evidence="6 10" id="KW-0879">Wnt signaling pathway</keyword>
<evidence type="ECO:0000256" key="7">
    <source>
        <dbReference type="ARBA" id="ARBA00023157"/>
    </source>
</evidence>
<evidence type="ECO:0000256" key="9">
    <source>
        <dbReference type="ARBA" id="ARBA00023288"/>
    </source>
</evidence>
<dbReference type="PANTHER" id="PTHR12027:SF101">
    <property type="entry name" value="PROTEIN WNT-4"/>
    <property type="match status" value="1"/>
</dbReference>
<feature type="non-terminal residue" evidence="11">
    <location>
        <position position="110"/>
    </location>
</feature>
<dbReference type="GO" id="GO:0060070">
    <property type="term" value="P:canonical Wnt signaling pathway"/>
    <property type="evidence" value="ECO:0007669"/>
    <property type="project" value="TreeGrafter"/>
</dbReference>
<evidence type="ECO:0000313" key="11">
    <source>
        <dbReference type="EMBL" id="AFV33276.1"/>
    </source>
</evidence>
<dbReference type="Pfam" id="PF00110">
    <property type="entry name" value="wnt"/>
    <property type="match status" value="1"/>
</dbReference>
<sequence length="110" mass="12058">WRSIASFRHIGNLLKEKFDGASEMLVKKAQKGRELAPVNSGFRFNGDSDLVYLEPSPDFCVPNYATGSHGTLGRACNKTSPYTDGCDLLCCGRGFATKRAAKTERCKCAF</sequence>
<keyword evidence="4" id="KW-0964">Secreted</keyword>
<comment type="similarity">
    <text evidence="2 10">Belongs to the Wnt family.</text>
</comment>
<evidence type="ECO:0000256" key="3">
    <source>
        <dbReference type="ARBA" id="ARBA00022473"/>
    </source>
</evidence>
<evidence type="ECO:0000256" key="10">
    <source>
        <dbReference type="RuleBase" id="RU003500"/>
    </source>
</evidence>
<keyword evidence="8" id="KW-0325">Glycoprotein</keyword>
<dbReference type="InterPro" id="IPR043158">
    <property type="entry name" value="Wnt_C"/>
</dbReference>
<accession>M1FW76</accession>
<dbReference type="EMBL" id="JX865303">
    <property type="protein sequence ID" value="AFV33276.1"/>
    <property type="molecule type" value="Genomic_DNA"/>
</dbReference>